<reference evidence="3 4" key="1">
    <citation type="submission" date="2019-02" db="EMBL/GenBank/DDBJ databases">
        <title>Prokaryotic population dynamics and viral predation in marine succession experiment using metagenomics: the confinement effect.</title>
        <authorList>
            <person name="Haro-Moreno J.M."/>
            <person name="Rodriguez-Valera F."/>
            <person name="Lopez-Perez M."/>
        </authorList>
    </citation>
    <scope>NUCLEOTIDE SEQUENCE [LARGE SCALE GENOMIC DNA]</scope>
    <source>
        <strain evidence="3">MED-G163</strain>
    </source>
</reference>
<name>A0A520MH96_9GAMM</name>
<dbReference type="Proteomes" id="UP000315782">
    <property type="component" value="Unassembled WGS sequence"/>
</dbReference>
<dbReference type="CDD" id="cd05233">
    <property type="entry name" value="SDR_c"/>
    <property type="match status" value="1"/>
</dbReference>
<comment type="similarity">
    <text evidence="1">Belongs to the short-chain dehydrogenases/reductases (SDR) family.</text>
</comment>
<protein>
    <submittedName>
        <fullName evidence="3">SDR family oxidoreductase</fullName>
    </submittedName>
</protein>
<dbReference type="GO" id="GO:0016491">
    <property type="term" value="F:oxidoreductase activity"/>
    <property type="evidence" value="ECO:0007669"/>
    <property type="project" value="UniProtKB-KW"/>
</dbReference>
<evidence type="ECO:0000256" key="1">
    <source>
        <dbReference type="ARBA" id="ARBA00006484"/>
    </source>
</evidence>
<keyword evidence="2" id="KW-0560">Oxidoreductase</keyword>
<dbReference type="PANTHER" id="PTHR44196:SF2">
    <property type="entry name" value="SHORT-CHAIN DEHYDROGENASE-RELATED"/>
    <property type="match status" value="1"/>
</dbReference>
<sequence length="265" mass="29455">MKNSYALVTGASSGIGLEISNELAKQGFNVILTARREDKLRNEAEKIQRKYNVAVDFISSDLSDIDAPNKIFNFCEQKNYQVDILVNNAGYGIKTSFHETPMEDEEKFIRVLGTSVIALSKAFLPKMMERNFGKIMIVSSVAAFAPPSSIQALYGPIKTFMNRFSDSLNINYNDHGITSTAVCPGFTHTEFHAASGVQDEMDRVPGFLKFSAKQIAYEGVRATLKGKPICVPTRTYRALVFLLKLMPNWFIGLSGKILAPGRYDN</sequence>
<dbReference type="InterPro" id="IPR002347">
    <property type="entry name" value="SDR_fam"/>
</dbReference>
<evidence type="ECO:0000313" key="3">
    <source>
        <dbReference type="EMBL" id="RZO20589.1"/>
    </source>
</evidence>
<dbReference type="PRINTS" id="PR00081">
    <property type="entry name" value="GDHRDH"/>
</dbReference>
<organism evidence="3 4">
    <name type="scientific">SAR86 cluster bacterium</name>
    <dbReference type="NCBI Taxonomy" id="2030880"/>
    <lineage>
        <taxon>Bacteria</taxon>
        <taxon>Pseudomonadati</taxon>
        <taxon>Pseudomonadota</taxon>
        <taxon>Gammaproteobacteria</taxon>
        <taxon>SAR86 cluster</taxon>
    </lineage>
</organism>
<dbReference type="PANTHER" id="PTHR44196">
    <property type="entry name" value="DEHYDROGENASE/REDUCTASE SDR FAMILY MEMBER 7B"/>
    <property type="match status" value="1"/>
</dbReference>
<dbReference type="AlphaFoldDB" id="A0A520MH96"/>
<dbReference type="EMBL" id="SHBI01000016">
    <property type="protein sequence ID" value="RZO20589.1"/>
    <property type="molecule type" value="Genomic_DNA"/>
</dbReference>
<dbReference type="GO" id="GO:0016020">
    <property type="term" value="C:membrane"/>
    <property type="evidence" value="ECO:0007669"/>
    <property type="project" value="TreeGrafter"/>
</dbReference>
<dbReference type="PIRSF" id="PIRSF000126">
    <property type="entry name" value="11-beta-HSD1"/>
    <property type="match status" value="1"/>
</dbReference>
<gene>
    <name evidence="3" type="ORF">EVA96_02700</name>
</gene>
<proteinExistence type="inferred from homology"/>
<comment type="caution">
    <text evidence="3">The sequence shown here is derived from an EMBL/GenBank/DDBJ whole genome shotgun (WGS) entry which is preliminary data.</text>
</comment>
<evidence type="ECO:0000313" key="4">
    <source>
        <dbReference type="Proteomes" id="UP000315782"/>
    </source>
</evidence>
<evidence type="ECO:0000256" key="2">
    <source>
        <dbReference type="ARBA" id="ARBA00023002"/>
    </source>
</evidence>
<accession>A0A520MH96</accession>
<dbReference type="Pfam" id="PF00106">
    <property type="entry name" value="adh_short"/>
    <property type="match status" value="1"/>
</dbReference>
<dbReference type="SUPFAM" id="SSF51735">
    <property type="entry name" value="NAD(P)-binding Rossmann-fold domains"/>
    <property type="match status" value="1"/>
</dbReference>
<dbReference type="InterPro" id="IPR036291">
    <property type="entry name" value="NAD(P)-bd_dom_sf"/>
</dbReference>
<dbReference type="Gene3D" id="3.40.50.720">
    <property type="entry name" value="NAD(P)-binding Rossmann-like Domain"/>
    <property type="match status" value="1"/>
</dbReference>